<feature type="compositionally biased region" description="Acidic residues" evidence="8">
    <location>
        <begin position="749"/>
        <end position="764"/>
    </location>
</feature>
<dbReference type="GO" id="GO:0003724">
    <property type="term" value="F:RNA helicase activity"/>
    <property type="evidence" value="ECO:0007669"/>
    <property type="project" value="UniProtKB-EC"/>
</dbReference>
<protein>
    <recommendedName>
        <fullName evidence="1">RNA helicase</fullName>
        <ecNumber evidence="1">3.6.4.13</ecNumber>
    </recommendedName>
</protein>
<dbReference type="AlphaFoldDB" id="A0A0F8B0Q0"/>
<dbReference type="GO" id="GO:0005524">
    <property type="term" value="F:ATP binding"/>
    <property type="evidence" value="ECO:0007669"/>
    <property type="project" value="UniProtKB-KW"/>
</dbReference>
<accession>A0A0F8B0Q0</accession>
<feature type="compositionally biased region" description="Basic and acidic residues" evidence="8">
    <location>
        <begin position="25"/>
        <end position="47"/>
    </location>
</feature>
<evidence type="ECO:0000256" key="4">
    <source>
        <dbReference type="ARBA" id="ARBA00022806"/>
    </source>
</evidence>
<dbReference type="GO" id="GO:0003723">
    <property type="term" value="F:RNA binding"/>
    <property type="evidence" value="ECO:0007669"/>
    <property type="project" value="UniProtKB-KW"/>
</dbReference>
<keyword evidence="3 11" id="KW-0378">Hydrolase</keyword>
<feature type="compositionally biased region" description="Basic and acidic residues" evidence="8">
    <location>
        <begin position="681"/>
        <end position="698"/>
    </location>
</feature>
<evidence type="ECO:0000256" key="5">
    <source>
        <dbReference type="ARBA" id="ARBA00022840"/>
    </source>
</evidence>
<dbReference type="InterPro" id="IPR014001">
    <property type="entry name" value="Helicase_ATP-bd"/>
</dbReference>
<keyword evidence="12" id="KW-1185">Reference proteome</keyword>
<dbReference type="Pfam" id="PF00271">
    <property type="entry name" value="Helicase_C"/>
    <property type="match status" value="1"/>
</dbReference>
<feature type="compositionally biased region" description="Basic residues" evidence="8">
    <location>
        <begin position="860"/>
        <end position="871"/>
    </location>
</feature>
<feature type="compositionally biased region" description="Low complexity" evidence="8">
    <location>
        <begin position="1017"/>
        <end position="1027"/>
    </location>
</feature>
<dbReference type="SMART" id="SM00490">
    <property type="entry name" value="HELICc"/>
    <property type="match status" value="1"/>
</dbReference>
<dbReference type="InterPro" id="IPR011545">
    <property type="entry name" value="DEAD/DEAH_box_helicase_dom"/>
</dbReference>
<dbReference type="InterPro" id="IPR001650">
    <property type="entry name" value="Helicase_C-like"/>
</dbReference>
<dbReference type="Proteomes" id="UP000034841">
    <property type="component" value="Unassembled WGS sequence"/>
</dbReference>
<gene>
    <name evidence="11" type="primary">mrh-4</name>
    <name evidence="11" type="ORF">CFO_g3085</name>
</gene>
<dbReference type="GO" id="GO:0016887">
    <property type="term" value="F:ATP hydrolysis activity"/>
    <property type="evidence" value="ECO:0007669"/>
    <property type="project" value="RHEA"/>
</dbReference>
<dbReference type="PANTHER" id="PTHR47960">
    <property type="entry name" value="DEAD-BOX ATP-DEPENDENT RNA HELICASE 50"/>
    <property type="match status" value="1"/>
</dbReference>
<dbReference type="PROSITE" id="PS51194">
    <property type="entry name" value="HELICASE_CTER"/>
    <property type="match status" value="1"/>
</dbReference>
<evidence type="ECO:0000313" key="11">
    <source>
        <dbReference type="EMBL" id="KKF94551.1"/>
    </source>
</evidence>
<evidence type="ECO:0000256" key="1">
    <source>
        <dbReference type="ARBA" id="ARBA00012552"/>
    </source>
</evidence>
<dbReference type="EC" id="3.6.4.13" evidence="1"/>
<evidence type="ECO:0000259" key="10">
    <source>
        <dbReference type="PROSITE" id="PS51194"/>
    </source>
</evidence>
<feature type="domain" description="Helicase ATP-binding" evidence="9">
    <location>
        <begin position="121"/>
        <end position="330"/>
    </location>
</feature>
<dbReference type="SMART" id="SM00487">
    <property type="entry name" value="DEXDc"/>
    <property type="match status" value="1"/>
</dbReference>
<evidence type="ECO:0000256" key="6">
    <source>
        <dbReference type="ARBA" id="ARBA00022884"/>
    </source>
</evidence>
<evidence type="ECO:0000259" key="9">
    <source>
        <dbReference type="PROSITE" id="PS51192"/>
    </source>
</evidence>
<evidence type="ECO:0000313" key="12">
    <source>
        <dbReference type="Proteomes" id="UP000034841"/>
    </source>
</evidence>
<keyword evidence="5" id="KW-0067">ATP-binding</keyword>
<feature type="region of interest" description="Disordered" evidence="8">
    <location>
        <begin position="1"/>
        <end position="47"/>
    </location>
</feature>
<feature type="domain" description="Helicase C-terminal" evidence="10">
    <location>
        <begin position="383"/>
        <end position="549"/>
    </location>
</feature>
<dbReference type="SUPFAM" id="SSF52540">
    <property type="entry name" value="P-loop containing nucleoside triphosphate hydrolases"/>
    <property type="match status" value="1"/>
</dbReference>
<dbReference type="InterPro" id="IPR027417">
    <property type="entry name" value="P-loop_NTPase"/>
</dbReference>
<feature type="compositionally biased region" description="Low complexity" evidence="8">
    <location>
        <begin position="701"/>
        <end position="714"/>
    </location>
</feature>
<sequence>MNKRMVEGPFGSMNQTVARLPSKAARVERHRRQDDERHERKQREYFRRDDRKALKMQQSLSTMPYSRRNDIKDRMVRFESFDQFDLLPQVRSAIFSDALRGLVDIKPTPAQRLAIPAILSQSKAKTRREYLIAAETGSGKTLAYLVPAINALKIAESEDPEIADYKERQRVATESVKDNKSAAPFDEPHPTMARPKVVVLVPTAELVDQVGNVAKTLAHEAKFKTEKLSSQLSPLVIHRNLYSPRGVDLIVTTPHLLASIVKSDPNVLARVTDLIIDEADSLFDRSFTPVTTTILEKSLPSVKRLVVCSATIPKRLDKYLGEHYPDMIRITTPNLHAIPRRVQLGVIDVSRDPYRNNKDLACADAIYSIGRDAMRNQDTGGATSKDGAHEVRRIMVFVNEREKTEELAEYLKSKGIKAVALNRDTLEQRYQAEALNEFTTSKPIRIPESLTGIKPGKSLPNVKVIVATDLMSRGIDTVAVRHVILYDVPHTTIDFVHRLGRAGRMGRRGRGVVLVGNDDRKDVVAEVKNSVDLNDKVFDDLDSDLGDLDVDLDIDDTELDSEQVAVSANTSTISVSQFKRRGRSRKPSFAGNMECDNGDPVADDDAEDMADFKPDAISTPLNKRRSTRHQSPSILASATRPSTVPQKRKSSGSHLGNLQAEKAPRLEDESGVGPEDELEESIEKETTPTLDVQEKLEVEVEVPASAPLPEASPEIEVPASHPPPTIAESSAPIQAIAESSAPIAPMEVDANDDSLSDITSDEESLPSPLAPHRTTAARPTTPVYNETDMAPPMSSSSDTGSPVAWPPIRDVARRRRIAAPTTPIRAREGFHGHVDSGGSSPLSSPPSLTHSPNYAPTRQAKGKSRHTHKPPPPKVLTAELQTLLPQRRTRTQHSNVHEPEPNNDEDELSRPARRKGTGRPPSRSNAASSGPTPTTPAPAAPVTTLAQRKRMQFEPSRRISRTYGTRNAHTSVPHGDGEEDVVSIPDGEAHAEYEGENAERSTFQPLPDDTFTQDDVTSSGSTSNGKSSELKQAVKKFKEVDRWEMEFEEVTEPESPPNAR</sequence>
<proteinExistence type="predicted"/>
<evidence type="ECO:0000256" key="8">
    <source>
        <dbReference type="SAM" id="MobiDB-lite"/>
    </source>
</evidence>
<keyword evidence="2" id="KW-0547">Nucleotide-binding</keyword>
<name>A0A0F8B0Q0_CERFI</name>
<keyword evidence="6" id="KW-0694">RNA-binding</keyword>
<dbReference type="CDD" id="cd18787">
    <property type="entry name" value="SF2_C_DEAD"/>
    <property type="match status" value="1"/>
</dbReference>
<feature type="compositionally biased region" description="Low complexity" evidence="8">
    <location>
        <begin position="836"/>
        <end position="848"/>
    </location>
</feature>
<comment type="caution">
    <text evidence="11">The sequence shown here is derived from an EMBL/GenBank/DDBJ whole genome shotgun (WGS) entry which is preliminary data.</text>
</comment>
<dbReference type="Pfam" id="PF00270">
    <property type="entry name" value="DEAD"/>
    <property type="match status" value="1"/>
</dbReference>
<dbReference type="Gene3D" id="3.40.50.300">
    <property type="entry name" value="P-loop containing nucleotide triphosphate hydrolases"/>
    <property type="match status" value="2"/>
</dbReference>
<dbReference type="EMBL" id="LBBL01000151">
    <property type="protein sequence ID" value="KKF94551.1"/>
    <property type="molecule type" value="Genomic_DNA"/>
</dbReference>
<feature type="compositionally biased region" description="Low complexity" evidence="8">
    <location>
        <begin position="773"/>
        <end position="782"/>
    </location>
</feature>
<keyword evidence="4 11" id="KW-0347">Helicase</keyword>
<feature type="region of interest" description="Disordered" evidence="8">
    <location>
        <begin position="576"/>
        <end position="1031"/>
    </location>
</feature>
<dbReference type="OrthoDB" id="10256233at2759"/>
<feature type="compositionally biased region" description="Basic and acidic residues" evidence="8">
    <location>
        <begin position="825"/>
        <end position="834"/>
    </location>
</feature>
<evidence type="ECO:0000256" key="3">
    <source>
        <dbReference type="ARBA" id="ARBA00022801"/>
    </source>
</evidence>
<feature type="compositionally biased region" description="Basic and acidic residues" evidence="8">
    <location>
        <begin position="987"/>
        <end position="999"/>
    </location>
</feature>
<comment type="catalytic activity">
    <reaction evidence="7">
        <text>ATP + H2O = ADP + phosphate + H(+)</text>
        <dbReference type="Rhea" id="RHEA:13065"/>
        <dbReference type="ChEBI" id="CHEBI:15377"/>
        <dbReference type="ChEBI" id="CHEBI:15378"/>
        <dbReference type="ChEBI" id="CHEBI:30616"/>
        <dbReference type="ChEBI" id="CHEBI:43474"/>
        <dbReference type="ChEBI" id="CHEBI:456216"/>
        <dbReference type="EC" id="3.6.4.13"/>
    </reaction>
</comment>
<evidence type="ECO:0000256" key="7">
    <source>
        <dbReference type="ARBA" id="ARBA00047984"/>
    </source>
</evidence>
<reference evidence="11 12" key="1">
    <citation type="submission" date="2015-04" db="EMBL/GenBank/DDBJ databases">
        <title>Genome sequence of Ceratocystis platani, a major pathogen of plane trees.</title>
        <authorList>
            <person name="Belbahri L."/>
        </authorList>
    </citation>
    <scope>NUCLEOTIDE SEQUENCE [LARGE SCALE GENOMIC DNA]</scope>
    <source>
        <strain evidence="11 12">CFO</strain>
    </source>
</reference>
<organism evidence="11 12">
    <name type="scientific">Ceratocystis fimbriata f. sp. platani</name>
    <dbReference type="NCBI Taxonomy" id="88771"/>
    <lineage>
        <taxon>Eukaryota</taxon>
        <taxon>Fungi</taxon>
        <taxon>Dikarya</taxon>
        <taxon>Ascomycota</taxon>
        <taxon>Pezizomycotina</taxon>
        <taxon>Sordariomycetes</taxon>
        <taxon>Hypocreomycetidae</taxon>
        <taxon>Microascales</taxon>
        <taxon>Ceratocystidaceae</taxon>
        <taxon>Ceratocystis</taxon>
    </lineage>
</organism>
<evidence type="ECO:0000256" key="2">
    <source>
        <dbReference type="ARBA" id="ARBA00022741"/>
    </source>
</evidence>
<dbReference type="PROSITE" id="PS51192">
    <property type="entry name" value="HELICASE_ATP_BIND_1"/>
    <property type="match status" value="1"/>
</dbReference>
<feature type="compositionally biased region" description="Polar residues" evidence="8">
    <location>
        <begin position="629"/>
        <end position="645"/>
    </location>
</feature>